<evidence type="ECO:0000256" key="3">
    <source>
        <dbReference type="SAM" id="SignalP"/>
    </source>
</evidence>
<dbReference type="AlphaFoldDB" id="A0A1W0X9C2"/>
<dbReference type="GO" id="GO:0006508">
    <property type="term" value="P:proteolysis"/>
    <property type="evidence" value="ECO:0007669"/>
    <property type="project" value="InterPro"/>
</dbReference>
<evidence type="ECO:0000256" key="2">
    <source>
        <dbReference type="SAM" id="MobiDB-lite"/>
    </source>
</evidence>
<gene>
    <name evidence="5" type="ORF">BV898_01959</name>
</gene>
<evidence type="ECO:0000313" key="5">
    <source>
        <dbReference type="EMBL" id="OQV24000.1"/>
    </source>
</evidence>
<dbReference type="InterPro" id="IPR001506">
    <property type="entry name" value="Peptidase_M12A"/>
</dbReference>
<keyword evidence="3" id="KW-0732">Signal</keyword>
<accession>A0A1W0X9C2</accession>
<proteinExistence type="predicted"/>
<feature type="region of interest" description="Disordered" evidence="2">
    <location>
        <begin position="111"/>
        <end position="132"/>
    </location>
</feature>
<organism evidence="5 6">
    <name type="scientific">Hypsibius exemplaris</name>
    <name type="common">Freshwater tardigrade</name>
    <dbReference type="NCBI Taxonomy" id="2072580"/>
    <lineage>
        <taxon>Eukaryota</taxon>
        <taxon>Metazoa</taxon>
        <taxon>Ecdysozoa</taxon>
        <taxon>Tardigrada</taxon>
        <taxon>Eutardigrada</taxon>
        <taxon>Parachela</taxon>
        <taxon>Hypsibioidea</taxon>
        <taxon>Hypsibiidae</taxon>
        <taxon>Hypsibius</taxon>
    </lineage>
</organism>
<evidence type="ECO:0000313" key="6">
    <source>
        <dbReference type="Proteomes" id="UP000192578"/>
    </source>
</evidence>
<dbReference type="SMART" id="SM00235">
    <property type="entry name" value="ZnMc"/>
    <property type="match status" value="1"/>
</dbReference>
<dbReference type="PROSITE" id="PS51864">
    <property type="entry name" value="ASTACIN"/>
    <property type="match status" value="1"/>
</dbReference>
<evidence type="ECO:0000256" key="1">
    <source>
        <dbReference type="PROSITE-ProRule" id="PRU01211"/>
    </source>
</evidence>
<dbReference type="Gene3D" id="3.40.390.10">
    <property type="entry name" value="Collagenase (Catalytic Domain)"/>
    <property type="match status" value="1"/>
</dbReference>
<feature type="compositionally biased region" description="Polar residues" evidence="2">
    <location>
        <begin position="112"/>
        <end position="128"/>
    </location>
</feature>
<dbReference type="OrthoDB" id="10048127at2759"/>
<feature type="domain" description="Peptidase M12A" evidence="4">
    <location>
        <begin position="47"/>
        <end position="263"/>
    </location>
</feature>
<protein>
    <recommendedName>
        <fullName evidence="4">Peptidase M12A domain-containing protein</fullName>
    </recommendedName>
</protein>
<keyword evidence="6" id="KW-1185">Reference proteome</keyword>
<dbReference type="Pfam" id="PF01400">
    <property type="entry name" value="Astacin"/>
    <property type="match status" value="1"/>
</dbReference>
<dbReference type="SUPFAM" id="SSF55486">
    <property type="entry name" value="Metalloproteases ('zincins'), catalytic domain"/>
    <property type="match status" value="1"/>
</dbReference>
<feature type="chain" id="PRO_5012258234" description="Peptidase M12A domain-containing protein" evidence="3">
    <location>
        <begin position="21"/>
        <end position="329"/>
    </location>
</feature>
<name>A0A1W0X9C2_HYPEX</name>
<dbReference type="EMBL" id="MTYJ01000008">
    <property type="protein sequence ID" value="OQV24000.1"/>
    <property type="molecule type" value="Genomic_DNA"/>
</dbReference>
<dbReference type="GO" id="GO:0004222">
    <property type="term" value="F:metalloendopeptidase activity"/>
    <property type="evidence" value="ECO:0007669"/>
    <property type="project" value="InterPro"/>
</dbReference>
<sequence>MWSCVVLAVVGVLHVRYSSGATLTVFADDGLSAVAGGNVSFAGQTRSTLNRDGKFGRWTSSRIPYRLDQNYSPFQKTAIREAMTQIQNDVSNCIRFTEYDSRTDMGEDFMNISPTENGVPQTTCSTSPGRDLSRKGRGQAMVMFAGAGGCMDNKRDIMKVLANSLGLRNEFSRPDRDNHLLIQPQNFRAEYRTLDLYRKYQPSEVEYQNFEFDLQSITMYSMERFAIPGTVAFHLVNPGLFIGNLPRLSKGDCQGLAAQYGCSASFCADAYIESNMAVDPKDKSIRPMSASWNLEDLSLFAKDFTHRGTTTKRRASRRRPFLIRPFALL</sequence>
<dbReference type="PANTHER" id="PTHR10127:SF883">
    <property type="entry name" value="ZINC METALLOPROTEINASE NAS-8"/>
    <property type="match status" value="1"/>
</dbReference>
<dbReference type="Proteomes" id="UP000192578">
    <property type="component" value="Unassembled WGS sequence"/>
</dbReference>
<reference evidence="6" key="1">
    <citation type="submission" date="2017-01" db="EMBL/GenBank/DDBJ databases">
        <title>Comparative genomics of anhydrobiosis in the tardigrade Hypsibius dujardini.</title>
        <authorList>
            <person name="Yoshida Y."/>
            <person name="Koutsovoulos G."/>
            <person name="Laetsch D."/>
            <person name="Stevens L."/>
            <person name="Kumar S."/>
            <person name="Horikawa D."/>
            <person name="Ishino K."/>
            <person name="Komine S."/>
            <person name="Tomita M."/>
            <person name="Blaxter M."/>
            <person name="Arakawa K."/>
        </authorList>
    </citation>
    <scope>NUCLEOTIDE SEQUENCE [LARGE SCALE GENOMIC DNA]</scope>
    <source>
        <strain evidence="6">Z151</strain>
    </source>
</reference>
<comment type="caution">
    <text evidence="1">Lacks conserved residue(s) required for the propagation of feature annotation.</text>
</comment>
<dbReference type="InterPro" id="IPR024079">
    <property type="entry name" value="MetalloPept_cat_dom_sf"/>
</dbReference>
<dbReference type="InterPro" id="IPR006026">
    <property type="entry name" value="Peptidase_Metallo"/>
</dbReference>
<feature type="signal peptide" evidence="3">
    <location>
        <begin position="1"/>
        <end position="20"/>
    </location>
</feature>
<dbReference type="GO" id="GO:0008270">
    <property type="term" value="F:zinc ion binding"/>
    <property type="evidence" value="ECO:0007669"/>
    <property type="project" value="InterPro"/>
</dbReference>
<comment type="caution">
    <text evidence="5">The sequence shown here is derived from an EMBL/GenBank/DDBJ whole genome shotgun (WGS) entry which is preliminary data.</text>
</comment>
<evidence type="ECO:0000259" key="4">
    <source>
        <dbReference type="PROSITE" id="PS51864"/>
    </source>
</evidence>
<dbReference type="PANTHER" id="PTHR10127">
    <property type="entry name" value="DISCOIDIN, CUB, EGF, LAMININ , AND ZINC METALLOPROTEASE DOMAIN CONTAINING"/>
    <property type="match status" value="1"/>
</dbReference>